<keyword evidence="7 9" id="KW-0326">Glycosidase</keyword>
<evidence type="ECO:0000256" key="3">
    <source>
        <dbReference type="ARBA" id="ARBA00022525"/>
    </source>
</evidence>
<reference evidence="11 12" key="1">
    <citation type="submission" date="2021-11" db="EMBL/GenBank/DDBJ databases">
        <title>Black yeast isolated from Biological Soil Crust.</title>
        <authorList>
            <person name="Kurbessoian T."/>
        </authorList>
    </citation>
    <scope>NUCLEOTIDE SEQUENCE [LARGE SCALE GENOMIC DNA]</scope>
    <source>
        <strain evidence="11 12">CCFEE 5522</strain>
    </source>
</reference>
<accession>A0AAV9JXR9</accession>
<evidence type="ECO:0000256" key="10">
    <source>
        <dbReference type="SAM" id="SignalP"/>
    </source>
</evidence>
<comment type="caution">
    <text evidence="11">The sequence shown here is derived from an EMBL/GenBank/DDBJ whole genome shotgun (WGS) entry which is preliminary data.</text>
</comment>
<dbReference type="AlphaFoldDB" id="A0AAV9JXR9"/>
<keyword evidence="4 10" id="KW-0732">Signal</keyword>
<evidence type="ECO:0000256" key="6">
    <source>
        <dbReference type="ARBA" id="ARBA00023180"/>
    </source>
</evidence>
<evidence type="ECO:0000256" key="9">
    <source>
        <dbReference type="RuleBase" id="RU361169"/>
    </source>
</evidence>
<evidence type="ECO:0000256" key="5">
    <source>
        <dbReference type="ARBA" id="ARBA00022801"/>
    </source>
</evidence>
<evidence type="ECO:0000313" key="12">
    <source>
        <dbReference type="Proteomes" id="UP001324427"/>
    </source>
</evidence>
<comment type="subcellular location">
    <subcellularLocation>
        <location evidence="1">Secreted</location>
    </subcellularLocation>
</comment>
<dbReference type="SUPFAM" id="SSF51126">
    <property type="entry name" value="Pectin lyase-like"/>
    <property type="match status" value="1"/>
</dbReference>
<feature type="chain" id="PRO_5043508051" description="Glycoside hydrolase family 28 protein" evidence="10">
    <location>
        <begin position="19"/>
        <end position="441"/>
    </location>
</feature>
<dbReference type="PANTHER" id="PTHR31736">
    <property type="match status" value="1"/>
</dbReference>
<dbReference type="Pfam" id="PF00295">
    <property type="entry name" value="Glyco_hydro_28"/>
    <property type="match status" value="1"/>
</dbReference>
<keyword evidence="8" id="KW-0961">Cell wall biogenesis/degradation</keyword>
<dbReference type="EMBL" id="JAVFHQ010000003">
    <property type="protein sequence ID" value="KAK4549872.1"/>
    <property type="molecule type" value="Genomic_DNA"/>
</dbReference>
<feature type="signal peptide" evidence="10">
    <location>
        <begin position="1"/>
        <end position="18"/>
    </location>
</feature>
<dbReference type="GO" id="GO:0071555">
    <property type="term" value="P:cell wall organization"/>
    <property type="evidence" value="ECO:0007669"/>
    <property type="project" value="UniProtKB-KW"/>
</dbReference>
<protein>
    <recommendedName>
        <fullName evidence="13">Glycoside hydrolase family 28 protein</fullName>
    </recommendedName>
</protein>
<dbReference type="GO" id="GO:0005975">
    <property type="term" value="P:carbohydrate metabolic process"/>
    <property type="evidence" value="ECO:0007669"/>
    <property type="project" value="InterPro"/>
</dbReference>
<name>A0AAV9JXR9_9PEZI</name>
<evidence type="ECO:0000256" key="8">
    <source>
        <dbReference type="ARBA" id="ARBA00023316"/>
    </source>
</evidence>
<keyword evidence="5 9" id="KW-0378">Hydrolase</keyword>
<keyword evidence="3" id="KW-0964">Secreted</keyword>
<keyword evidence="6" id="KW-0325">Glycoprotein</keyword>
<comment type="similarity">
    <text evidence="2 9">Belongs to the glycosyl hydrolase 28 family.</text>
</comment>
<gene>
    <name evidence="11" type="ORF">LTR36_005173</name>
</gene>
<proteinExistence type="inferred from homology"/>
<evidence type="ECO:0000256" key="1">
    <source>
        <dbReference type="ARBA" id="ARBA00004613"/>
    </source>
</evidence>
<evidence type="ECO:0000256" key="2">
    <source>
        <dbReference type="ARBA" id="ARBA00008834"/>
    </source>
</evidence>
<dbReference type="GO" id="GO:0004650">
    <property type="term" value="F:polygalacturonase activity"/>
    <property type="evidence" value="ECO:0007669"/>
    <property type="project" value="InterPro"/>
</dbReference>
<dbReference type="InterPro" id="IPR012334">
    <property type="entry name" value="Pectin_lyas_fold"/>
</dbReference>
<evidence type="ECO:0000256" key="7">
    <source>
        <dbReference type="ARBA" id="ARBA00023295"/>
    </source>
</evidence>
<evidence type="ECO:0000256" key="4">
    <source>
        <dbReference type="ARBA" id="ARBA00022729"/>
    </source>
</evidence>
<dbReference type="PANTHER" id="PTHR31736:SF8">
    <property type="entry name" value="PUTATIVE (AFU_ORTHOLOGUE AFUA_7G06410)-RELATED"/>
    <property type="match status" value="1"/>
</dbReference>
<keyword evidence="12" id="KW-1185">Reference proteome</keyword>
<dbReference type="InterPro" id="IPR000743">
    <property type="entry name" value="Glyco_hydro_28"/>
</dbReference>
<dbReference type="Proteomes" id="UP001324427">
    <property type="component" value="Unassembled WGS sequence"/>
</dbReference>
<evidence type="ECO:0008006" key="13">
    <source>
        <dbReference type="Google" id="ProtNLM"/>
    </source>
</evidence>
<evidence type="ECO:0000313" key="11">
    <source>
        <dbReference type="EMBL" id="KAK4549872.1"/>
    </source>
</evidence>
<dbReference type="GO" id="GO:0005576">
    <property type="term" value="C:extracellular region"/>
    <property type="evidence" value="ECO:0007669"/>
    <property type="project" value="UniProtKB-SubCell"/>
</dbReference>
<dbReference type="InterPro" id="IPR011050">
    <property type="entry name" value="Pectin_lyase_fold/virulence"/>
</dbReference>
<organism evidence="11 12">
    <name type="scientific">Oleoguttula mirabilis</name>
    <dbReference type="NCBI Taxonomy" id="1507867"/>
    <lineage>
        <taxon>Eukaryota</taxon>
        <taxon>Fungi</taxon>
        <taxon>Dikarya</taxon>
        <taxon>Ascomycota</taxon>
        <taxon>Pezizomycotina</taxon>
        <taxon>Dothideomycetes</taxon>
        <taxon>Dothideomycetidae</taxon>
        <taxon>Mycosphaerellales</taxon>
        <taxon>Teratosphaeriaceae</taxon>
        <taxon>Oleoguttula</taxon>
    </lineage>
</organism>
<sequence>MLGQLLIPFATLLALASSYVVNNGTKCYIYPESLTHFGQPVDDTPSVVQAFELCGTNGTVIFTNHTFHIDQVMNTTNLANCDVEIQGELLWSTNVPYWLSHSINVGLQNQSTAWLFGGTNVTMTGGGSFNGNGQTWYTENRNNSNQPGRPISITFFNATNLFVDSISFIQPQFWATFVTYCTNVTMTNIYVNATSNDGSLTDNTDGSDTWNSRDIYMANWTVQNGDDCIAAKGNTTNLHVKNATCIGGAGMTIGSVGQYPTMPDYNEDTLFEDVRVIDSYDGGYIKTWQGVYQSATGNGDGGGGGSGIIRNITFRNFHVTNVDLPIQISQCIYSETLGADTCDTSKMNISDVTFENFTGTSKYNIAASLHCADVHHCPGVYFKNVNITSVNATLGLPLYNTTLQEEVYQCANIVNQNTTSGIPCNHWAPDNYGQAPSANVQ</sequence>
<dbReference type="Gene3D" id="2.160.20.10">
    <property type="entry name" value="Single-stranded right-handed beta-helix, Pectin lyase-like"/>
    <property type="match status" value="1"/>
</dbReference>